<dbReference type="eggNOG" id="KOG1202">
    <property type="taxonomic scope" value="Eukaryota"/>
</dbReference>
<dbReference type="Pfam" id="PF08242">
    <property type="entry name" value="Methyltransf_12"/>
    <property type="match status" value="1"/>
</dbReference>
<dbReference type="GO" id="GO:0016491">
    <property type="term" value="F:oxidoreductase activity"/>
    <property type="evidence" value="ECO:0007669"/>
    <property type="project" value="UniProtKB-KW"/>
</dbReference>
<dbReference type="PANTHER" id="PTHR43775:SF20">
    <property type="entry name" value="HYBRID PKS-NRPS SYNTHETASE APDA"/>
    <property type="match status" value="1"/>
</dbReference>
<dbReference type="PROSITE" id="PS50075">
    <property type="entry name" value="CARRIER"/>
    <property type="match status" value="2"/>
</dbReference>
<keyword evidence="2" id="KW-0597">Phosphoprotein</keyword>
<name>A0A066XMT8_COLSU</name>
<dbReference type="InterPro" id="IPR006162">
    <property type="entry name" value="Ppantetheine_attach_site"/>
</dbReference>
<dbReference type="Gene3D" id="3.40.50.12780">
    <property type="entry name" value="N-terminal domain of ligase-like"/>
    <property type="match status" value="1"/>
</dbReference>
<feature type="domain" description="Carrier" evidence="12">
    <location>
        <begin position="2398"/>
        <end position="2480"/>
    </location>
</feature>
<dbReference type="Pfam" id="PF00668">
    <property type="entry name" value="Condensation"/>
    <property type="match status" value="1"/>
</dbReference>
<dbReference type="InterPro" id="IPR049900">
    <property type="entry name" value="PKS_mFAS_DH"/>
</dbReference>
<dbReference type="InterPro" id="IPR000873">
    <property type="entry name" value="AMP-dep_synth/lig_dom"/>
</dbReference>
<dbReference type="PROSITE" id="PS00012">
    <property type="entry name" value="PHOSPHOPANTETHEINE"/>
    <property type="match status" value="1"/>
</dbReference>
<dbReference type="InterPro" id="IPR036736">
    <property type="entry name" value="ACP-like_sf"/>
</dbReference>
<keyword evidence="1" id="KW-0596">Phosphopantetheine</keyword>
<dbReference type="InterPro" id="IPR049552">
    <property type="entry name" value="PKS_DH_N"/>
</dbReference>
<protein>
    <submittedName>
        <fullName evidence="16">Putative beta-ketoacyl synthase domain-containing protein</fullName>
    </submittedName>
</protein>
<dbReference type="FunFam" id="3.40.47.10:FF:000019">
    <property type="entry name" value="Polyketide synthase type I"/>
    <property type="match status" value="1"/>
</dbReference>
<evidence type="ECO:0000313" key="16">
    <source>
        <dbReference type="EMBL" id="KDN70187.1"/>
    </source>
</evidence>
<evidence type="ECO:0000256" key="1">
    <source>
        <dbReference type="ARBA" id="ARBA00022450"/>
    </source>
</evidence>
<feature type="region of interest" description="N-terminal hotdog fold" evidence="10">
    <location>
        <begin position="938"/>
        <end position="1071"/>
    </location>
</feature>
<evidence type="ECO:0000259" key="12">
    <source>
        <dbReference type="PROSITE" id="PS50075"/>
    </source>
</evidence>
<dbReference type="SMART" id="SM00825">
    <property type="entry name" value="PKS_KS"/>
    <property type="match status" value="1"/>
</dbReference>
<dbReference type="InterPro" id="IPR016036">
    <property type="entry name" value="Malonyl_transacylase_ACP-bd"/>
</dbReference>
<evidence type="ECO:0000259" key="13">
    <source>
        <dbReference type="PROSITE" id="PS50835"/>
    </source>
</evidence>
<dbReference type="Pfam" id="PF16197">
    <property type="entry name" value="KAsynt_C_assoc"/>
    <property type="match status" value="1"/>
</dbReference>
<evidence type="ECO:0000313" key="17">
    <source>
        <dbReference type="Proteomes" id="UP000027238"/>
    </source>
</evidence>
<evidence type="ECO:0000256" key="10">
    <source>
        <dbReference type="PROSITE-ProRule" id="PRU01363"/>
    </source>
</evidence>
<dbReference type="InterPro" id="IPR020806">
    <property type="entry name" value="PKS_PP-bd"/>
</dbReference>
<evidence type="ECO:0000256" key="7">
    <source>
        <dbReference type="ARBA" id="ARBA00023002"/>
    </source>
</evidence>
<dbReference type="InterPro" id="IPR045851">
    <property type="entry name" value="AMP-bd_C_sf"/>
</dbReference>
<dbReference type="InterPro" id="IPR029063">
    <property type="entry name" value="SAM-dependent_MTases_sf"/>
</dbReference>
<dbReference type="Proteomes" id="UP000027238">
    <property type="component" value="Unassembled WGS sequence"/>
</dbReference>
<evidence type="ECO:0000256" key="6">
    <source>
        <dbReference type="ARBA" id="ARBA00022737"/>
    </source>
</evidence>
<evidence type="ECO:0000259" key="14">
    <source>
        <dbReference type="PROSITE" id="PS52004"/>
    </source>
</evidence>
<dbReference type="Gene3D" id="3.30.300.30">
    <property type="match status" value="1"/>
</dbReference>
<keyword evidence="3" id="KW-0436">Ligase</keyword>
<keyword evidence="5" id="KW-0808">Transferase</keyword>
<feature type="domain" description="Ketosynthase family 3 (KS3)" evidence="14">
    <location>
        <begin position="5"/>
        <end position="439"/>
    </location>
</feature>
<dbReference type="OrthoDB" id="329835at2759"/>
<dbReference type="InterPro" id="IPR007110">
    <property type="entry name" value="Ig-like_dom"/>
</dbReference>
<dbReference type="GO" id="GO:0004312">
    <property type="term" value="F:fatty acid synthase activity"/>
    <property type="evidence" value="ECO:0007669"/>
    <property type="project" value="TreeGrafter"/>
</dbReference>
<dbReference type="CDD" id="cd02440">
    <property type="entry name" value="AdoMet_MTases"/>
    <property type="match status" value="1"/>
</dbReference>
<dbReference type="Pfam" id="PF14765">
    <property type="entry name" value="PS-DH"/>
    <property type="match status" value="1"/>
</dbReference>
<feature type="active site" description="Proton acceptor; for dehydratase activity" evidence="10">
    <location>
        <position position="970"/>
    </location>
</feature>
<dbReference type="InterPro" id="IPR014030">
    <property type="entry name" value="Ketoacyl_synth_N"/>
</dbReference>
<evidence type="ECO:0000256" key="3">
    <source>
        <dbReference type="ARBA" id="ARBA00022598"/>
    </source>
</evidence>
<dbReference type="SMART" id="SM00823">
    <property type="entry name" value="PKS_PP"/>
    <property type="match status" value="2"/>
</dbReference>
<dbReference type="PROSITE" id="PS00455">
    <property type="entry name" value="AMP_BINDING"/>
    <property type="match status" value="1"/>
</dbReference>
<dbReference type="EMBL" id="JMSE01000380">
    <property type="protein sequence ID" value="KDN70187.1"/>
    <property type="molecule type" value="Genomic_DNA"/>
</dbReference>
<dbReference type="GO" id="GO:0009403">
    <property type="term" value="P:toxin biosynthetic process"/>
    <property type="evidence" value="ECO:0007669"/>
    <property type="project" value="UniProtKB-ARBA"/>
</dbReference>
<dbReference type="Gene3D" id="3.30.559.10">
    <property type="entry name" value="Chloramphenicol acetyltransferase-like domain"/>
    <property type="match status" value="1"/>
</dbReference>
<dbReference type="SUPFAM" id="SSF55048">
    <property type="entry name" value="Probable ACP-binding domain of malonyl-CoA ACP transacylase"/>
    <property type="match status" value="1"/>
</dbReference>
<dbReference type="Pfam" id="PF00501">
    <property type="entry name" value="AMP-binding"/>
    <property type="match status" value="1"/>
</dbReference>
<dbReference type="STRING" id="1173701.A0A066XMT8"/>
<dbReference type="Pfam" id="PF21089">
    <property type="entry name" value="PKS_DH_N"/>
    <property type="match status" value="1"/>
</dbReference>
<dbReference type="InterPro" id="IPR023213">
    <property type="entry name" value="CAT-like_dom_sf"/>
</dbReference>
<dbReference type="PROSITE" id="PS50835">
    <property type="entry name" value="IG_LIKE"/>
    <property type="match status" value="1"/>
</dbReference>
<reference evidence="17" key="1">
    <citation type="journal article" date="2014" name="Genome Announc.">
        <title>Draft genome sequence of Colletotrichum sublineola, a destructive pathogen of cultivated sorghum.</title>
        <authorList>
            <person name="Baroncelli R."/>
            <person name="Sanz-Martin J.M."/>
            <person name="Rech G.E."/>
            <person name="Sukno S.A."/>
            <person name="Thon M.R."/>
        </authorList>
    </citation>
    <scope>NUCLEOTIDE SEQUENCE [LARGE SCALE GENOMIC DNA]</scope>
    <source>
        <strain evidence="17">TX430BB</strain>
    </source>
</reference>
<dbReference type="InterPro" id="IPR013120">
    <property type="entry name" value="FAR_NAD-bd"/>
</dbReference>
<dbReference type="Gene3D" id="3.10.129.110">
    <property type="entry name" value="Polyketide synthase dehydratase"/>
    <property type="match status" value="1"/>
</dbReference>
<feature type="compositionally biased region" description="Low complexity" evidence="11">
    <location>
        <begin position="2502"/>
        <end position="2516"/>
    </location>
</feature>
<feature type="domain" description="Ig-like" evidence="13">
    <location>
        <begin position="170"/>
        <end position="282"/>
    </location>
</feature>
<accession>A0A066XMT8</accession>
<dbReference type="InterPro" id="IPR016039">
    <property type="entry name" value="Thiolase-like"/>
</dbReference>
<keyword evidence="6" id="KW-0677">Repeat</keyword>
<keyword evidence="7" id="KW-0560">Oxidoreductase</keyword>
<dbReference type="Pfam" id="PF00109">
    <property type="entry name" value="ketoacyl-synt"/>
    <property type="match status" value="1"/>
</dbReference>
<dbReference type="eggNOG" id="KOG1178">
    <property type="taxonomic scope" value="Eukaryota"/>
</dbReference>
<keyword evidence="17" id="KW-1185">Reference proteome</keyword>
<feature type="domain" description="Carrier" evidence="12">
    <location>
        <begin position="3534"/>
        <end position="3611"/>
    </location>
</feature>
<dbReference type="Gene3D" id="3.30.559.30">
    <property type="entry name" value="Nonribosomal peptide synthetase, condensation domain"/>
    <property type="match status" value="1"/>
</dbReference>
<dbReference type="InterPro" id="IPR001227">
    <property type="entry name" value="Ac_transferase_dom_sf"/>
</dbReference>
<dbReference type="InterPro" id="IPR001242">
    <property type="entry name" value="Condensation_dom"/>
</dbReference>
<dbReference type="GO" id="GO:0008168">
    <property type="term" value="F:methyltransferase activity"/>
    <property type="evidence" value="ECO:0007669"/>
    <property type="project" value="UniProtKB-KW"/>
</dbReference>
<dbReference type="GO" id="GO:0031177">
    <property type="term" value="F:phosphopantetheine binding"/>
    <property type="evidence" value="ECO:0007669"/>
    <property type="project" value="InterPro"/>
</dbReference>
<evidence type="ECO:0000259" key="15">
    <source>
        <dbReference type="PROSITE" id="PS52019"/>
    </source>
</evidence>
<dbReference type="InterPro" id="IPR049551">
    <property type="entry name" value="PKS_DH_C"/>
</dbReference>
<evidence type="ECO:0000256" key="8">
    <source>
        <dbReference type="ARBA" id="ARBA00023268"/>
    </source>
</evidence>
<dbReference type="Gene3D" id="3.40.47.10">
    <property type="match status" value="1"/>
</dbReference>
<evidence type="ECO:0000256" key="11">
    <source>
        <dbReference type="SAM" id="MobiDB-lite"/>
    </source>
</evidence>
<dbReference type="InterPro" id="IPR020841">
    <property type="entry name" value="PKS_Beta-ketoAc_synthase_dom"/>
</dbReference>
<feature type="domain" description="PKS/mFAS DH" evidence="15">
    <location>
        <begin position="938"/>
        <end position="1243"/>
    </location>
</feature>
<dbReference type="SUPFAM" id="SSF51735">
    <property type="entry name" value="NAD(P)-binding Rossmann-fold domains"/>
    <property type="match status" value="2"/>
</dbReference>
<dbReference type="SUPFAM" id="SSF52151">
    <property type="entry name" value="FabD/lysophospholipase-like"/>
    <property type="match status" value="1"/>
</dbReference>
<evidence type="ECO:0000256" key="4">
    <source>
        <dbReference type="ARBA" id="ARBA00022603"/>
    </source>
</evidence>
<dbReference type="InterPro" id="IPR032821">
    <property type="entry name" value="PKS_assoc"/>
</dbReference>
<comment type="caution">
    <text evidence="16">The sequence shown here is derived from an EMBL/GenBank/DDBJ whole genome shotgun (WGS) entry which is preliminary data.</text>
</comment>
<dbReference type="SMART" id="SM00827">
    <property type="entry name" value="PKS_AT"/>
    <property type="match status" value="1"/>
</dbReference>
<dbReference type="PANTHER" id="PTHR43775">
    <property type="entry name" value="FATTY ACID SYNTHASE"/>
    <property type="match status" value="1"/>
</dbReference>
<organism evidence="16 17">
    <name type="scientific">Colletotrichum sublineola</name>
    <name type="common">Sorghum anthracnose fungus</name>
    <dbReference type="NCBI Taxonomy" id="1173701"/>
    <lineage>
        <taxon>Eukaryota</taxon>
        <taxon>Fungi</taxon>
        <taxon>Dikarya</taxon>
        <taxon>Ascomycota</taxon>
        <taxon>Pezizomycotina</taxon>
        <taxon>Sordariomycetes</taxon>
        <taxon>Hypocreomycetidae</taxon>
        <taxon>Glomerellales</taxon>
        <taxon>Glomerellaceae</taxon>
        <taxon>Colletotrichum</taxon>
        <taxon>Colletotrichum graminicola species complex</taxon>
    </lineage>
</organism>
<dbReference type="CDD" id="cd05930">
    <property type="entry name" value="A_NRPS"/>
    <property type="match status" value="1"/>
</dbReference>
<dbReference type="Pfam" id="PF02801">
    <property type="entry name" value="Ketoacyl-synt_C"/>
    <property type="match status" value="1"/>
</dbReference>
<dbReference type="SUPFAM" id="SSF52777">
    <property type="entry name" value="CoA-dependent acyltransferases"/>
    <property type="match status" value="2"/>
</dbReference>
<keyword evidence="4" id="KW-0489">Methyltransferase</keyword>
<dbReference type="Pfam" id="PF00698">
    <property type="entry name" value="Acyl_transf_1"/>
    <property type="match status" value="1"/>
</dbReference>
<dbReference type="Gene3D" id="3.40.50.150">
    <property type="entry name" value="Vaccinia Virus protein VP39"/>
    <property type="match status" value="1"/>
</dbReference>
<evidence type="ECO:0000256" key="9">
    <source>
        <dbReference type="ARBA" id="ARBA00029443"/>
    </source>
</evidence>
<dbReference type="GO" id="GO:0004315">
    <property type="term" value="F:3-oxoacyl-[acyl-carrier-protein] synthase activity"/>
    <property type="evidence" value="ECO:0007669"/>
    <property type="project" value="InterPro"/>
</dbReference>
<dbReference type="SUPFAM" id="SSF53901">
    <property type="entry name" value="Thiolase-like"/>
    <property type="match status" value="1"/>
</dbReference>
<proteinExistence type="inferred from homology"/>
<dbReference type="Gene3D" id="3.40.50.720">
    <property type="entry name" value="NAD(P)-binding Rossmann-like Domain"/>
    <property type="match status" value="3"/>
</dbReference>
<dbReference type="CDD" id="cd00833">
    <property type="entry name" value="PKS"/>
    <property type="match status" value="1"/>
</dbReference>
<dbReference type="InterPro" id="IPR014043">
    <property type="entry name" value="Acyl_transferase_dom"/>
</dbReference>
<dbReference type="HOGENOM" id="CLU_000022_37_2_1"/>
<gene>
    <name evidence="16" type="ORF">CSUB01_07850</name>
</gene>
<feature type="region of interest" description="C-terminal hotdog fold" evidence="10">
    <location>
        <begin position="1086"/>
        <end position="1243"/>
    </location>
</feature>
<comment type="similarity">
    <text evidence="9">In the C-terminal section; belongs to the NRP synthetase family.</text>
</comment>
<dbReference type="Gene3D" id="1.10.1200.10">
    <property type="entry name" value="ACP-like"/>
    <property type="match status" value="1"/>
</dbReference>
<dbReference type="InterPro" id="IPR020845">
    <property type="entry name" value="AMP-binding_CS"/>
</dbReference>
<dbReference type="InterPro" id="IPR042104">
    <property type="entry name" value="PKS_dehydratase_sf"/>
</dbReference>
<dbReference type="SMART" id="SM00822">
    <property type="entry name" value="PKS_KR"/>
    <property type="match status" value="1"/>
</dbReference>
<dbReference type="GO" id="GO:0032259">
    <property type="term" value="P:methylation"/>
    <property type="evidence" value="ECO:0007669"/>
    <property type="project" value="UniProtKB-KW"/>
</dbReference>
<dbReference type="GO" id="GO:0005886">
    <property type="term" value="C:plasma membrane"/>
    <property type="evidence" value="ECO:0007669"/>
    <property type="project" value="TreeGrafter"/>
</dbReference>
<evidence type="ECO:0000256" key="5">
    <source>
        <dbReference type="ARBA" id="ARBA00022679"/>
    </source>
</evidence>
<dbReference type="InterPro" id="IPR009081">
    <property type="entry name" value="PP-bd_ACP"/>
</dbReference>
<dbReference type="InterPro" id="IPR018201">
    <property type="entry name" value="Ketoacyl_synth_AS"/>
</dbReference>
<dbReference type="InterPro" id="IPR013968">
    <property type="entry name" value="PKS_KR"/>
</dbReference>
<dbReference type="SUPFAM" id="SSF47336">
    <property type="entry name" value="ACP-like"/>
    <property type="match status" value="2"/>
</dbReference>
<dbReference type="InterPro" id="IPR016035">
    <property type="entry name" value="Acyl_Trfase/lysoPLipase"/>
</dbReference>
<dbReference type="CDD" id="cd19532">
    <property type="entry name" value="C_PKS-NRPS"/>
    <property type="match status" value="1"/>
</dbReference>
<dbReference type="InterPro" id="IPR014031">
    <property type="entry name" value="Ketoacyl_synth_C"/>
</dbReference>
<dbReference type="GO" id="GO:0016874">
    <property type="term" value="F:ligase activity"/>
    <property type="evidence" value="ECO:0007669"/>
    <property type="project" value="UniProtKB-KW"/>
</dbReference>
<dbReference type="PROSITE" id="PS52019">
    <property type="entry name" value="PKS_MFAS_DH"/>
    <property type="match status" value="1"/>
</dbReference>
<feature type="region of interest" description="Disordered" evidence="11">
    <location>
        <begin position="2492"/>
        <end position="2529"/>
    </location>
</feature>
<dbReference type="InterPro" id="IPR057326">
    <property type="entry name" value="KR_dom"/>
</dbReference>
<sequence>MASRNEPIAIIGSACRFAGGVDSPAKLWELLSNPRDVRTEIPSSRFSADGFYHVDSQYHGHSNVRHAYVLEQDPGVFDAQFFGVKPVEAKALDPQQRLLLEVVYEGLEAAGIPAEDLRGSNTGVYVGLMSNDYESLMLRDVDTMANYHAVGTQRSILANRISYFYDWHGPSMVVDTACSSSLVALHLAVQALRTGEARTALACGSNLLLGPENFVGYSKMKMLSPDGKSMTWDRDANGYARGEGVATVVLKTLRAALEDGDHIECIIRETGTNQDGATPGITMPSAESQRALIRDTYRRASLDPRDPADRCQYFEAHGTGTQAGDPIEAEAIYRSFFDDDSGDADSLYVGSLKSIIGHTEGTAGIASILKASLALQNKQIPPNLWFNNVNPKILPFCKNLRVPTINPKEWAEPLNSQPRRTSVNSFGFGGANAHAILEEFQGPQAADVPSDLERNAQCFTPCVFSAHSEKSLLANLAAYLDFLDKHPSVGLRDLAGTLRQRRSALPVSVAFSVSSIQELKSAISAKVQQQQEDEVGRRLLAGSPGTREAKRGILGVFTGQGAQYARMGAELVEKSAYADKLLQVLEGHLADLPVQDRPGWSLKAELLADAATSRLGEAAISQPLCTAVQILLVDLLRLANVRFSGVVGHSSGEIGAAYAAGYLSARDAMCIAYYRGLHSSPPPGSKGAMLAVEASFEEAQELCGRADLPGKISVAASNSSSSVTLSGDEDAIAFIEQALGEQGTFRRRLRVDRAYHSHHMLPCSGPYLKALGSCNIQVQEPSRDCTWFTSTRSFESSSELKGVYWADNMTQPVLFSQAVAAAASSGGFDLALEVGPHPALKGPATQTVLEVSGHQIPYHGTLSRSADAVRATSDALGFLWSLLGKAEVDLDTYESKVSGLTSFDVLKGLPGYRWDHDKTFWHESQVSRNMRLRRLPVHPLLGHLSPTSSPHHLSWRNVLRLKELPSLAGHELQGQVVFPAAGYLSSALEAASFLSDGRSIRLIQIRDFDIYHPIVLDSDDVEVVISLTEVDKAGPDTLRSTFTYSSSGLGKDSGTLTLVAKGKVEVSFGEPSMSILPPDGGPTPNMIPVDRERFYESLSELGYNYSGPFRALSSLNRSLGRASGSIGNEGLRAEDKDETPLMAQPGILDSAIQSILLAHSYPGDGHLWSLQVPTSIRQLRMNPSLCGSAWRGSNGLSFRSTADDLTGSGGLRGDVSIYVQGSAHAAMQLEGVKIVPLAAATAADDIRMFSRTVWGPGHPDAAEAADGDMAMADELEFASVLERISSFYLRKIDENVPTDHPAREAGPLAGYLNFARHVNDLVKSGEHPYTKKEWLNDTLDHIKAASLRFADTPDVKILHTIGEQMPHVIEGKTTILEHARPNGLLDDYYVNALGLPQVSRWLANTVAQVTHRYSDMNILEVGAGTGGATKSILGRIGRDFSSYTFTDVSTGFFENAASTFERHGDRMIFKKLDAEQDPIEQGFVANSYDLVVASFVIHATSKLRETMTHLRRLLKPGGFVILAEITDNEQIRTPFIFGTLPGWWVGVDEGRTLSPCVSPESWDSILTDAGFSGIDTITPDSFKAVHPFSVFVSQAIDDRLTFLRSPLSSPPTSAVPRVPIEHLFVVGGNTLREKRLVTELGKILRPYSRAVTVFKTLADVNHSLVTPESTLLSLVDLEKPVFKNITKAEFDSLKNLFGTEKTLLWVTQGRREKDPFANMSVGFGRTAVCEVPELRLQFLDVESDRVDARAVAEAVLRLQLGSFWAQQEVQNDQLWSLEPEVVIDDAGRLLVPRLEPSAVLNSRYNSARRSVVRNASLQEEAVRVCKIGDKFVLQEDVPQAPDTKPAVESPLVQLRATHTLVSAIKTPLGHYFLSIGVDPDTQSRYFVLTDSPSSTIRVPLSAAVPVPASAHHDDGQLLVLLGDAIISLTVLDGVFPGQMVLVHNATPELHNALSRQAAEKGVNIVFTTSSTSSALPTSWTRLHPYMTAAEIKTILPHGNVDAFVGFSGPDLSSQQLESSVIDTLSPKSRVETTGTIFSSSSSPLPSSDLAPAIGEILRKGVSSASAIDSAASLEGVSTVAIADLAAGKEPAENMTVLVWPLSSSSSPSSVPVGVSRLDSRMLFKSDKTYWLAGLTGTLGLSLCKWMVEHGAKHVVITSRSPKVDPTCDISSYDDVKSLYEHIRTTLPPLAGVAQGAMVLRDTSIRNMTFDQMTDVLRPKVDGSINLDSVLGEHPLDFFVFFSSILEITGNMGQANYTAANAFMSTLAAQRRKRGLAASVINIGVITGVGFVTREASTVQEKALHRSGLMLLSEKDMHQIFAEGIEASRLDSSPSGQQLQITAGLRSIPIDSADLPTWRSDPKFSRFIVQETDTGAGEANVAARASSMSSLKQQLQGTKSSAEAEHILVEALGRKIRSVLQTDTPDDALMRMSTDEIGLDSLIAVDIRSWLLKHFELEVPVLKLLGGMRLTDLVAKSVQGLLGAVSDSTSQSEVDEMSASIHSSGDTSSQQASSTSDDLPEPTLTSTSLAGSELFTKPEAVAERSLAISFSQSLFWVVDSLVEDKTAPNHTVLMRVVGQPRLSVLRNAVEMVGRRHEALRTRFRMDGEQHTVQEVLESPTLELEEVRVSDEADVMLEYDSLKRHVYDLGSGRLMRIILLSRSPSDNWLLVGFHHINVDGMSFQVVMQDLDKLCRGQQLNPKTMQYPDFSEAQRTALSSGAWVEDIEYWKREFATIPEPLPLTRARITTRRPITRFSVHTKELRVDGALSGRIREVARANKVTSFHFYLTAFQILLHRFTGAEDMAIGVADSGRNDQGEVLDSVGPFLNLIPLRFEVTPAQTFGRLIADTRRKSYAGLAHSRVHFEVLLTELQVPRVATQSPIFQAFVDYRQGAQERQPLANCTLEMMELQMGSTGYDLSLDVIDNPEGDARIALMGQAHLYSVSDMDIIGGLFEDILNEFVQSPAKRISEGWQYRQADVERALQVGQGQIRKSEWPETLIGQFEVSAEKHKRNTALIHADGTSLTYAQMQQRIDTIAAALEENSIKPGDSVGVFQESTTDWVCSMMALWKRGAVFVPLDPGTKTERLAMVVKDCKPAAILIDDATKGLHTELGATERTVFINVSALTTKTDAPSSKILASPDDLAMVYYTSGSTGNPKGIAVRHEGVRDVFESACWLYGVNEKVVTLLQSSLGFDITLIQMFISWPVGGTVCMISRDMRGDSVALMEFMTKHNVTHTVGTPSEYNSWLRFGDQAKLRSSAWRVAICGAEAFPPTLLEKLRELNKPDLQLFHMYGTTETTVYATQQELNWKQEGFYDDGVMPAGFSLPNKSMYIVDEDMHLLPVGLPGEIVLGGVGVAQGYNNNELMTKASFVPNTFAPNGSPFHRKGWTTMYRTRDRGRLLPDGSIVVEGRIGGDTEIKLRGLRIDLKDIEHAILRSADGVLSEAVASVRSTAGTDTQFLVAHVVFSPANAPKDRQSFLSDLLDNLPLPRYMCPSVLVPIEKMPMSMSSKLDRRAVATLPVNRPDRLTAERGASQALNEAEIRLKEVWEQVIPQGMFDIARDSDFFHVGGTSLLLVELQARIRQRFDCTLRLADLFANSMLCTMSKLIPQQESVATVAADGDDDGNGNEMPSMEIDWEWETRPAPELQIGTADLSVVVPPSPNPKSVIITGGAGFLGRSLLKSAIENPHIERVHAVAVRKLQQRLASGLLPQHPKVTYYDGDLREPLIGLSQEDADAIFNDIDAVIHNGADVSHLKSYFTLRRANLNATKELARLCLPRRIPFHYVSTAGVSMFTFWQSFGEETASAAEPPTDGTNGYKASKWASERFLERLNEKLGLPVWMHRPSDMVRQDDEEASWDLLHTLLGYSRKLRAVPVSENLWGWLDLVAVYNVSHDIVQMVHDNRPRSTDGRVSYVHQTGDMAIPIDEMKEFFEEECGYTHVFEKLPIKEWARRAELAGMRPAVAAVFGNVPRLPRALCFPRFVKTWRPSEGQDGGMLLMKKCDCGGLVSPVWGEGCEGCGKSPVMPVWG</sequence>
<evidence type="ECO:0000256" key="2">
    <source>
        <dbReference type="ARBA" id="ARBA00022553"/>
    </source>
</evidence>
<dbReference type="InterPro" id="IPR042099">
    <property type="entry name" value="ANL_N_sf"/>
</dbReference>
<dbReference type="OMA" id="HRERITH"/>
<dbReference type="Pfam" id="PF08659">
    <property type="entry name" value="KR"/>
    <property type="match status" value="1"/>
</dbReference>
<dbReference type="SUPFAM" id="SSF56801">
    <property type="entry name" value="Acetyl-CoA synthetase-like"/>
    <property type="match status" value="1"/>
</dbReference>
<dbReference type="Gene3D" id="3.40.366.10">
    <property type="entry name" value="Malonyl-Coenzyme A Acyl Carrier Protein, domain 2"/>
    <property type="match status" value="1"/>
</dbReference>
<dbReference type="GO" id="GO:0005737">
    <property type="term" value="C:cytoplasm"/>
    <property type="evidence" value="ECO:0007669"/>
    <property type="project" value="TreeGrafter"/>
</dbReference>
<dbReference type="SUPFAM" id="SSF53335">
    <property type="entry name" value="S-adenosyl-L-methionine-dependent methyltransferases"/>
    <property type="match status" value="1"/>
</dbReference>
<dbReference type="SMART" id="SM00826">
    <property type="entry name" value="PKS_DH"/>
    <property type="match status" value="1"/>
</dbReference>
<dbReference type="PROSITE" id="PS00606">
    <property type="entry name" value="KS3_1"/>
    <property type="match status" value="1"/>
</dbReference>
<dbReference type="Pfam" id="PF00550">
    <property type="entry name" value="PP-binding"/>
    <property type="match status" value="1"/>
</dbReference>
<dbReference type="Pfam" id="PF07993">
    <property type="entry name" value="NAD_binding_4"/>
    <property type="match status" value="1"/>
</dbReference>
<dbReference type="InterPro" id="IPR013217">
    <property type="entry name" value="Methyltransf_12"/>
</dbReference>
<dbReference type="InterPro" id="IPR020807">
    <property type="entry name" value="PKS_DH"/>
</dbReference>
<dbReference type="PROSITE" id="PS52004">
    <property type="entry name" value="KS3_2"/>
    <property type="match status" value="1"/>
</dbReference>
<feature type="active site" description="Proton donor; for dehydratase activity" evidence="10">
    <location>
        <position position="1149"/>
    </location>
</feature>
<dbReference type="GO" id="GO:0006633">
    <property type="term" value="P:fatty acid biosynthetic process"/>
    <property type="evidence" value="ECO:0007669"/>
    <property type="project" value="InterPro"/>
</dbReference>
<keyword evidence="8" id="KW-0511">Multifunctional enzyme</keyword>
<dbReference type="InterPro" id="IPR036291">
    <property type="entry name" value="NAD(P)-bd_dom_sf"/>
</dbReference>
<dbReference type="InterPro" id="IPR050091">
    <property type="entry name" value="PKS_NRPS_Biosynth_Enz"/>
</dbReference>